<dbReference type="HOGENOM" id="CLU_169846_1_0_1"/>
<evidence type="ECO:0000313" key="2">
    <source>
        <dbReference type="Proteomes" id="UP000015241"/>
    </source>
</evidence>
<dbReference type="EMBL" id="KE504456">
    <property type="protein sequence ID" value="EPS92587.1"/>
    <property type="molecule type" value="Genomic_DNA"/>
</dbReference>
<keyword evidence="2" id="KW-1185">Reference proteome</keyword>
<evidence type="ECO:0008006" key="3">
    <source>
        <dbReference type="Google" id="ProtNLM"/>
    </source>
</evidence>
<organism evidence="1 2">
    <name type="scientific">Fomitopsis schrenkii</name>
    <name type="common">Brown rot fungus</name>
    <dbReference type="NCBI Taxonomy" id="2126942"/>
    <lineage>
        <taxon>Eukaryota</taxon>
        <taxon>Fungi</taxon>
        <taxon>Dikarya</taxon>
        <taxon>Basidiomycota</taxon>
        <taxon>Agaricomycotina</taxon>
        <taxon>Agaricomycetes</taxon>
        <taxon>Polyporales</taxon>
        <taxon>Fomitopsis</taxon>
    </lineage>
</organism>
<dbReference type="Proteomes" id="UP000015241">
    <property type="component" value="Unassembled WGS sequence"/>
</dbReference>
<feature type="non-terminal residue" evidence="1">
    <location>
        <position position="67"/>
    </location>
</feature>
<accession>S8DHW9</accession>
<name>S8DHW9_FOMSC</name>
<dbReference type="AlphaFoldDB" id="S8DHW9"/>
<gene>
    <name evidence="1" type="ORF">FOMPIDRAFT_7162</name>
</gene>
<dbReference type="InParanoid" id="S8DHW9"/>
<dbReference type="OrthoDB" id="3044497at2759"/>
<sequence>LSFDDFISHVFEILSGIDQGCPLSVVLYKIYNLVLLECTHTMPNTDAVAFIDDVAAIAIGRTLTDTT</sequence>
<evidence type="ECO:0000313" key="1">
    <source>
        <dbReference type="EMBL" id="EPS92587.1"/>
    </source>
</evidence>
<proteinExistence type="predicted"/>
<protein>
    <recommendedName>
        <fullName evidence="3">Reverse transcriptase domain-containing protein</fullName>
    </recommendedName>
</protein>
<feature type="non-terminal residue" evidence="1">
    <location>
        <position position="1"/>
    </location>
</feature>
<reference evidence="1 2" key="1">
    <citation type="journal article" date="2012" name="Science">
        <title>The Paleozoic origin of enzymatic lignin decomposition reconstructed from 31 fungal genomes.</title>
        <authorList>
            <person name="Floudas D."/>
            <person name="Binder M."/>
            <person name="Riley R."/>
            <person name="Barry K."/>
            <person name="Blanchette R.A."/>
            <person name="Henrissat B."/>
            <person name="Martinez A.T."/>
            <person name="Otillar R."/>
            <person name="Spatafora J.W."/>
            <person name="Yadav J.S."/>
            <person name="Aerts A."/>
            <person name="Benoit I."/>
            <person name="Boyd A."/>
            <person name="Carlson A."/>
            <person name="Copeland A."/>
            <person name="Coutinho P.M."/>
            <person name="de Vries R.P."/>
            <person name="Ferreira P."/>
            <person name="Findley K."/>
            <person name="Foster B."/>
            <person name="Gaskell J."/>
            <person name="Glotzer D."/>
            <person name="Gorecki P."/>
            <person name="Heitman J."/>
            <person name="Hesse C."/>
            <person name="Hori C."/>
            <person name="Igarashi K."/>
            <person name="Jurgens J.A."/>
            <person name="Kallen N."/>
            <person name="Kersten P."/>
            <person name="Kohler A."/>
            <person name="Kuees U."/>
            <person name="Kumar T.K.A."/>
            <person name="Kuo A."/>
            <person name="LaButti K."/>
            <person name="Larrondo L.F."/>
            <person name="Lindquist E."/>
            <person name="Ling A."/>
            <person name="Lombard V."/>
            <person name="Lucas S."/>
            <person name="Lundell T."/>
            <person name="Martin R."/>
            <person name="McLaughlin D.J."/>
            <person name="Morgenstern I."/>
            <person name="Morin E."/>
            <person name="Murat C."/>
            <person name="Nagy L.G."/>
            <person name="Nolan M."/>
            <person name="Ohm R.A."/>
            <person name="Patyshakuliyeva A."/>
            <person name="Rokas A."/>
            <person name="Ruiz-Duenas F.J."/>
            <person name="Sabat G."/>
            <person name="Salamov A."/>
            <person name="Samejima M."/>
            <person name="Schmutz J."/>
            <person name="Slot J.C."/>
            <person name="St John F."/>
            <person name="Stenlid J."/>
            <person name="Sun H."/>
            <person name="Sun S."/>
            <person name="Syed K."/>
            <person name="Tsang A."/>
            <person name="Wiebenga A."/>
            <person name="Young D."/>
            <person name="Pisabarro A."/>
            <person name="Eastwood D.C."/>
            <person name="Martin F."/>
            <person name="Cullen D."/>
            <person name="Grigoriev I.V."/>
            <person name="Hibbett D.S."/>
        </authorList>
    </citation>
    <scope>NUCLEOTIDE SEQUENCE</scope>
    <source>
        <strain evidence="2">FP-58527</strain>
    </source>
</reference>
<dbReference type="STRING" id="743788.S8DHW9"/>